<feature type="region of interest" description="Disordered" evidence="2">
    <location>
        <begin position="297"/>
        <end position="342"/>
    </location>
</feature>
<evidence type="ECO:0000313" key="5">
    <source>
        <dbReference type="Proteomes" id="UP000009097"/>
    </source>
</evidence>
<dbReference type="KEGG" id="fox:FOXG_19310"/>
<dbReference type="Pfam" id="PF03184">
    <property type="entry name" value="DDE_1"/>
    <property type="match status" value="1"/>
</dbReference>
<sequence>MPQTTLSDRLRGLPSKSEVTQPAQLLYKSQEARLVAWILRQEALGYAPSHSQVRVTVAALLRQQGQERPIGVHWLVRFIKRHPEIDKKVGKRQEAARFNSFTPVAVNWYFNIRESEYGWIKPENTVNVDEGGIMAGFGLDSLVIGSSDPRRKAFLKGSQSRTWTSFIEAVTADGRLLNPGIIFKGKELLKQWFIDEFNKIVDWYYITSDNGWTDHHIVVEWLKEVYLPQTQPADESDARLIILDGHASHVSPLDNGVFNASKAAYRKKLQKLTSLTDSAPVDKVNFIKAYAKAREVDSAGQEGNDARSDGHRDGQVDSDHTPTTSRHIRDLGKNKSPSTRRRYSVISKGFEAQESKIASLSTRIASLEEEVGRLSRGKKRKAIPNPNKKFMTLAEALAAVDTISEPKEAIEGADVVEDVIEV</sequence>
<dbReference type="PANTHER" id="PTHR19303:SF74">
    <property type="entry name" value="POGO TRANSPOSABLE ELEMENT WITH KRAB DOMAIN"/>
    <property type="match status" value="1"/>
</dbReference>
<dbReference type="InterPro" id="IPR004875">
    <property type="entry name" value="DDE_SF_endonuclease_dom"/>
</dbReference>
<dbReference type="EMBL" id="DS231702">
    <property type="protein sequence ID" value="KNB04469.1"/>
    <property type="molecule type" value="Genomic_DNA"/>
</dbReference>
<dbReference type="GO" id="GO:0005634">
    <property type="term" value="C:nucleus"/>
    <property type="evidence" value="ECO:0007669"/>
    <property type="project" value="TreeGrafter"/>
</dbReference>
<dbReference type="PANTHER" id="PTHR19303">
    <property type="entry name" value="TRANSPOSON"/>
    <property type="match status" value="1"/>
</dbReference>
<evidence type="ECO:0000256" key="2">
    <source>
        <dbReference type="SAM" id="MobiDB-lite"/>
    </source>
</evidence>
<gene>
    <name evidence="4" type="ORF">FOXG_19310</name>
</gene>
<name>A0A0J9UYR0_FUSO4</name>
<proteinExistence type="predicted"/>
<evidence type="ECO:0000313" key="4">
    <source>
        <dbReference type="EMBL" id="KNB04469.1"/>
    </source>
</evidence>
<dbReference type="AlphaFoldDB" id="A0A0J9UYR0"/>
<dbReference type="RefSeq" id="XP_018242514.1">
    <property type="nucleotide sequence ID" value="XM_018399517.1"/>
</dbReference>
<evidence type="ECO:0000256" key="1">
    <source>
        <dbReference type="ARBA" id="ARBA00023125"/>
    </source>
</evidence>
<keyword evidence="1" id="KW-0238">DNA-binding</keyword>
<protein>
    <recommendedName>
        <fullName evidence="3">HTH CENPB-type domain-containing protein</fullName>
    </recommendedName>
</protein>
<reference evidence="4" key="2">
    <citation type="journal article" date="2010" name="Nature">
        <title>Comparative genomics reveals mobile pathogenicity chromosomes in Fusarium.</title>
        <authorList>
            <person name="Ma L.J."/>
            <person name="van der Does H.C."/>
            <person name="Borkovich K.A."/>
            <person name="Coleman J.J."/>
            <person name="Daboussi M.J."/>
            <person name="Di Pietro A."/>
            <person name="Dufresne M."/>
            <person name="Freitag M."/>
            <person name="Grabherr M."/>
            <person name="Henrissat B."/>
            <person name="Houterman P.M."/>
            <person name="Kang S."/>
            <person name="Shim W.B."/>
            <person name="Woloshuk C."/>
            <person name="Xie X."/>
            <person name="Xu J.R."/>
            <person name="Antoniw J."/>
            <person name="Baker S.E."/>
            <person name="Bluhm B.H."/>
            <person name="Breakspear A."/>
            <person name="Brown D.W."/>
            <person name="Butchko R.A."/>
            <person name="Chapman S."/>
            <person name="Coulson R."/>
            <person name="Coutinho P.M."/>
            <person name="Danchin E.G."/>
            <person name="Diener A."/>
            <person name="Gale L.R."/>
            <person name="Gardiner D.M."/>
            <person name="Goff S."/>
            <person name="Hammond-Kosack K.E."/>
            <person name="Hilburn K."/>
            <person name="Hua-Van A."/>
            <person name="Jonkers W."/>
            <person name="Kazan K."/>
            <person name="Kodira C.D."/>
            <person name="Koehrsen M."/>
            <person name="Kumar L."/>
            <person name="Lee Y.H."/>
            <person name="Li L."/>
            <person name="Manners J.M."/>
            <person name="Miranda-Saavedra D."/>
            <person name="Mukherjee M."/>
            <person name="Park G."/>
            <person name="Park J."/>
            <person name="Park S.Y."/>
            <person name="Proctor R.H."/>
            <person name="Regev A."/>
            <person name="Ruiz-Roldan M.C."/>
            <person name="Sain D."/>
            <person name="Sakthikumar S."/>
            <person name="Sykes S."/>
            <person name="Schwartz D.C."/>
            <person name="Turgeon B.G."/>
            <person name="Wapinski I."/>
            <person name="Yoder O."/>
            <person name="Young S."/>
            <person name="Zeng Q."/>
            <person name="Zhou S."/>
            <person name="Galagan J."/>
            <person name="Cuomo C.A."/>
            <person name="Kistler H.C."/>
            <person name="Rep M."/>
        </authorList>
    </citation>
    <scope>NUCLEOTIDE SEQUENCE [LARGE SCALE GENOMIC DNA]</scope>
    <source>
        <strain evidence="4">4287</strain>
    </source>
</reference>
<dbReference type="InterPro" id="IPR050863">
    <property type="entry name" value="CenT-Element_Derived"/>
</dbReference>
<accession>A0A0J9UYR0</accession>
<dbReference type="PROSITE" id="PS51253">
    <property type="entry name" value="HTH_CENPB"/>
    <property type="match status" value="1"/>
</dbReference>
<feature type="domain" description="HTH CENPB-type" evidence="3">
    <location>
        <begin position="18"/>
        <end position="88"/>
    </location>
</feature>
<feature type="compositionally biased region" description="Basic and acidic residues" evidence="2">
    <location>
        <begin position="304"/>
        <end position="320"/>
    </location>
</feature>
<dbReference type="GeneID" id="28960016"/>
<dbReference type="OrthoDB" id="5396311at2759"/>
<evidence type="ECO:0000259" key="3">
    <source>
        <dbReference type="PROSITE" id="PS51253"/>
    </source>
</evidence>
<dbReference type="SMART" id="SM00674">
    <property type="entry name" value="CENPB"/>
    <property type="match status" value="1"/>
</dbReference>
<dbReference type="GO" id="GO:0003677">
    <property type="term" value="F:DNA binding"/>
    <property type="evidence" value="ECO:0007669"/>
    <property type="project" value="UniProtKB-KW"/>
</dbReference>
<reference evidence="4" key="1">
    <citation type="submission" date="2007-04" db="EMBL/GenBank/DDBJ databases">
        <authorList>
            <consortium name="The Broad Institute Genome Sequencing Platform"/>
            <person name="Birren B."/>
            <person name="Lander E."/>
            <person name="Galagan J."/>
            <person name="Nusbaum C."/>
            <person name="Devon K."/>
            <person name="Ma L.-J."/>
            <person name="Jaffe D."/>
            <person name="Butler J."/>
            <person name="Alvarez P."/>
            <person name="Gnerre S."/>
            <person name="Grabherr M."/>
            <person name="Kleber M."/>
            <person name="Mauceli E."/>
            <person name="Brockman W."/>
            <person name="MacCallum I.A."/>
            <person name="Young S."/>
            <person name="LaButti K."/>
            <person name="DeCaprio D."/>
            <person name="Crawford M."/>
            <person name="Koehrsen M."/>
            <person name="Engels R."/>
            <person name="Montgomery P."/>
            <person name="Pearson M."/>
            <person name="Howarth C."/>
            <person name="Larson L."/>
            <person name="White J."/>
            <person name="O'Leary S."/>
            <person name="Kodira C."/>
            <person name="Zeng Q."/>
            <person name="Yandava C."/>
            <person name="Alvarado L."/>
            <person name="Kistler C."/>
            <person name="Shim W.-B."/>
            <person name="Kang S."/>
            <person name="Woloshuk C."/>
        </authorList>
    </citation>
    <scope>NUCLEOTIDE SEQUENCE</scope>
    <source>
        <strain evidence="4">4287</strain>
    </source>
</reference>
<dbReference type="Proteomes" id="UP000009097">
    <property type="component" value="Unassembled WGS sequence"/>
</dbReference>
<dbReference type="VEuPathDB" id="FungiDB:FOXG_19310"/>
<dbReference type="Pfam" id="PF03221">
    <property type="entry name" value="HTH_Tnp_Tc5"/>
    <property type="match status" value="1"/>
</dbReference>
<organism evidence="4 5">
    <name type="scientific">Fusarium oxysporum f. sp. lycopersici (strain 4287 / CBS 123668 / FGSC 9935 / NRRL 34936)</name>
    <name type="common">Fusarium vascular wilt of tomato</name>
    <dbReference type="NCBI Taxonomy" id="426428"/>
    <lineage>
        <taxon>Eukaryota</taxon>
        <taxon>Fungi</taxon>
        <taxon>Dikarya</taxon>
        <taxon>Ascomycota</taxon>
        <taxon>Pezizomycotina</taxon>
        <taxon>Sordariomycetes</taxon>
        <taxon>Hypocreomycetidae</taxon>
        <taxon>Hypocreales</taxon>
        <taxon>Nectriaceae</taxon>
        <taxon>Fusarium</taxon>
        <taxon>Fusarium oxysporum species complex</taxon>
    </lineage>
</organism>
<dbReference type="InterPro" id="IPR006600">
    <property type="entry name" value="HTH_CenpB_DNA-bd_dom"/>
</dbReference>